<keyword evidence="6" id="KW-1185">Reference proteome</keyword>
<dbReference type="SMART" id="SM00345">
    <property type="entry name" value="HTH_GNTR"/>
    <property type="match status" value="1"/>
</dbReference>
<dbReference type="Gene3D" id="1.10.10.10">
    <property type="entry name" value="Winged helix-like DNA-binding domain superfamily/Winged helix DNA-binding domain"/>
    <property type="match status" value="1"/>
</dbReference>
<dbReference type="SUPFAM" id="SSF46785">
    <property type="entry name" value="Winged helix' DNA-binding domain"/>
    <property type="match status" value="1"/>
</dbReference>
<dbReference type="EMBL" id="RLIH01000007">
    <property type="protein sequence ID" value="RVU54663.1"/>
    <property type="molecule type" value="Genomic_DNA"/>
</dbReference>
<dbReference type="RefSeq" id="WP_127724529.1">
    <property type="nucleotide sequence ID" value="NZ_RLIH01000007.1"/>
</dbReference>
<keyword evidence="1" id="KW-0805">Transcription regulation</keyword>
<dbReference type="InterPro" id="IPR011711">
    <property type="entry name" value="GntR_C"/>
</dbReference>
<evidence type="ECO:0000313" key="6">
    <source>
        <dbReference type="Proteomes" id="UP000288812"/>
    </source>
</evidence>
<accession>A0A437S6L7</accession>
<dbReference type="PROSITE" id="PS50949">
    <property type="entry name" value="HTH_GNTR"/>
    <property type="match status" value="1"/>
</dbReference>
<dbReference type="AlphaFoldDB" id="A0A437S6L7"/>
<protein>
    <submittedName>
        <fullName evidence="5">GntR family transcriptional regulator</fullName>
    </submittedName>
</protein>
<gene>
    <name evidence="5" type="ORF">EF514_06055</name>
</gene>
<dbReference type="Pfam" id="PF00392">
    <property type="entry name" value="GntR"/>
    <property type="match status" value="1"/>
</dbReference>
<reference evidence="5 6" key="1">
    <citation type="submission" date="2018-11" db="EMBL/GenBank/DDBJ databases">
        <title>Genome sequencing and assembly of Anaerosphaera sp. nov., GS7-6-2.</title>
        <authorList>
            <person name="Rettenmaier R."/>
            <person name="Liebl W."/>
            <person name="Zverlov V."/>
        </authorList>
    </citation>
    <scope>NUCLEOTIDE SEQUENCE [LARGE SCALE GENOMIC DNA]</scope>
    <source>
        <strain evidence="5 6">GS7-6-2</strain>
    </source>
</reference>
<evidence type="ECO:0000256" key="3">
    <source>
        <dbReference type="ARBA" id="ARBA00023163"/>
    </source>
</evidence>
<dbReference type="OrthoDB" id="154206at2"/>
<evidence type="ECO:0000256" key="1">
    <source>
        <dbReference type="ARBA" id="ARBA00023015"/>
    </source>
</evidence>
<keyword evidence="3" id="KW-0804">Transcription</keyword>
<dbReference type="SUPFAM" id="SSF48008">
    <property type="entry name" value="GntR ligand-binding domain-like"/>
    <property type="match status" value="1"/>
</dbReference>
<dbReference type="InterPro" id="IPR036390">
    <property type="entry name" value="WH_DNA-bd_sf"/>
</dbReference>
<dbReference type="PANTHER" id="PTHR43537:SF45">
    <property type="entry name" value="GNTR FAMILY REGULATORY PROTEIN"/>
    <property type="match status" value="1"/>
</dbReference>
<name>A0A437S6L7_9FIRM</name>
<comment type="caution">
    <text evidence="5">The sequence shown here is derived from an EMBL/GenBank/DDBJ whole genome shotgun (WGS) entry which is preliminary data.</text>
</comment>
<keyword evidence="2" id="KW-0238">DNA-binding</keyword>
<dbReference type="Gene3D" id="1.20.120.530">
    <property type="entry name" value="GntR ligand-binding domain-like"/>
    <property type="match status" value="1"/>
</dbReference>
<dbReference type="InterPro" id="IPR008920">
    <property type="entry name" value="TF_FadR/GntR_C"/>
</dbReference>
<proteinExistence type="predicted"/>
<sequence length="214" mass="24040">MTNLKPIKLLPAREQIASVLRKQILSRNIKEGETISLEATAKKLGVSVTPVREALYILDSNGLVKLRPNKEALVMGVTPKTIRDHYEIRAILEREAAVMVCENKADLSDVVAAYNGGVEVIKNNKAKDYGAYNQAFHVAIWKASGNERMESLLSSMWNGLSMGDNVTKEEYAKTSISEHKDILNALENRDRELARTLMSNHIFRSMENILTHFK</sequence>
<dbReference type="PANTHER" id="PTHR43537">
    <property type="entry name" value="TRANSCRIPTIONAL REGULATOR, GNTR FAMILY"/>
    <property type="match status" value="1"/>
</dbReference>
<dbReference type="Pfam" id="PF07729">
    <property type="entry name" value="FCD"/>
    <property type="match status" value="1"/>
</dbReference>
<feature type="domain" description="HTH gntR-type" evidence="4">
    <location>
        <begin position="10"/>
        <end position="77"/>
    </location>
</feature>
<evidence type="ECO:0000313" key="5">
    <source>
        <dbReference type="EMBL" id="RVU54663.1"/>
    </source>
</evidence>
<organism evidence="5 6">
    <name type="scientific">Anaerosphaera multitolerans</name>
    <dbReference type="NCBI Taxonomy" id="2487351"/>
    <lineage>
        <taxon>Bacteria</taxon>
        <taxon>Bacillati</taxon>
        <taxon>Bacillota</taxon>
        <taxon>Tissierellia</taxon>
        <taxon>Tissierellales</taxon>
        <taxon>Peptoniphilaceae</taxon>
        <taxon>Anaerosphaera</taxon>
    </lineage>
</organism>
<dbReference type="Proteomes" id="UP000288812">
    <property type="component" value="Unassembled WGS sequence"/>
</dbReference>
<dbReference type="GO" id="GO:0003700">
    <property type="term" value="F:DNA-binding transcription factor activity"/>
    <property type="evidence" value="ECO:0007669"/>
    <property type="project" value="InterPro"/>
</dbReference>
<dbReference type="SMART" id="SM00895">
    <property type="entry name" value="FCD"/>
    <property type="match status" value="1"/>
</dbReference>
<dbReference type="InterPro" id="IPR036388">
    <property type="entry name" value="WH-like_DNA-bd_sf"/>
</dbReference>
<evidence type="ECO:0000256" key="2">
    <source>
        <dbReference type="ARBA" id="ARBA00023125"/>
    </source>
</evidence>
<dbReference type="GO" id="GO:0003677">
    <property type="term" value="F:DNA binding"/>
    <property type="evidence" value="ECO:0007669"/>
    <property type="project" value="UniProtKB-KW"/>
</dbReference>
<evidence type="ECO:0000259" key="4">
    <source>
        <dbReference type="PROSITE" id="PS50949"/>
    </source>
</evidence>
<dbReference type="InterPro" id="IPR000524">
    <property type="entry name" value="Tscrpt_reg_HTH_GntR"/>
</dbReference>